<dbReference type="Proteomes" id="UP001064489">
    <property type="component" value="Chromosome 1"/>
</dbReference>
<reference evidence="2" key="2">
    <citation type="submission" date="2023-02" db="EMBL/GenBank/DDBJ databases">
        <authorList>
            <person name="Swenson N.G."/>
            <person name="Wegrzyn J.L."/>
            <person name="Mcevoy S.L."/>
        </authorList>
    </citation>
    <scope>NUCLEOTIDE SEQUENCE</scope>
    <source>
        <strain evidence="2">91603</strain>
        <tissue evidence="2">Leaf</tissue>
    </source>
</reference>
<feature type="transmembrane region" description="Helical" evidence="1">
    <location>
        <begin position="45"/>
        <end position="68"/>
    </location>
</feature>
<proteinExistence type="predicted"/>
<name>A0AAD5JK94_ACENE</name>
<keyword evidence="3" id="KW-1185">Reference proteome</keyword>
<keyword evidence="1" id="KW-0812">Transmembrane</keyword>
<accession>A0AAD5JK94</accession>
<dbReference type="EMBL" id="JAJSOW010000003">
    <property type="protein sequence ID" value="KAI9195769.1"/>
    <property type="molecule type" value="Genomic_DNA"/>
</dbReference>
<evidence type="ECO:0000313" key="3">
    <source>
        <dbReference type="Proteomes" id="UP001064489"/>
    </source>
</evidence>
<evidence type="ECO:0000256" key="1">
    <source>
        <dbReference type="SAM" id="Phobius"/>
    </source>
</evidence>
<sequence>MAVLDNWRSRCPLIISAYCYSDGSAPCQFIPLVSYLVILITLNRILGICLCSLLDIFGGAVVILSPYICCMNFFSEDVTKMRVDQLKNRPLMLPFVIVGTSRDIMSRSLVVAMA</sequence>
<reference evidence="2" key="1">
    <citation type="journal article" date="2022" name="Plant J.">
        <title>Strategies of tolerance reflected in two North American maple genomes.</title>
        <authorList>
            <person name="McEvoy S.L."/>
            <person name="Sezen U.U."/>
            <person name="Trouern-Trend A."/>
            <person name="McMahon S.M."/>
            <person name="Schaberg P.G."/>
            <person name="Yang J."/>
            <person name="Wegrzyn J.L."/>
            <person name="Swenson N.G."/>
        </authorList>
    </citation>
    <scope>NUCLEOTIDE SEQUENCE</scope>
    <source>
        <strain evidence="2">91603</strain>
    </source>
</reference>
<comment type="caution">
    <text evidence="2">The sequence shown here is derived from an EMBL/GenBank/DDBJ whole genome shotgun (WGS) entry which is preliminary data.</text>
</comment>
<gene>
    <name evidence="2" type="ORF">LWI28_017869</name>
</gene>
<dbReference type="AlphaFoldDB" id="A0AAD5JK94"/>
<keyword evidence="1" id="KW-0472">Membrane</keyword>
<evidence type="ECO:0000313" key="2">
    <source>
        <dbReference type="EMBL" id="KAI9195769.1"/>
    </source>
</evidence>
<organism evidence="2 3">
    <name type="scientific">Acer negundo</name>
    <name type="common">Box elder</name>
    <dbReference type="NCBI Taxonomy" id="4023"/>
    <lineage>
        <taxon>Eukaryota</taxon>
        <taxon>Viridiplantae</taxon>
        <taxon>Streptophyta</taxon>
        <taxon>Embryophyta</taxon>
        <taxon>Tracheophyta</taxon>
        <taxon>Spermatophyta</taxon>
        <taxon>Magnoliopsida</taxon>
        <taxon>eudicotyledons</taxon>
        <taxon>Gunneridae</taxon>
        <taxon>Pentapetalae</taxon>
        <taxon>rosids</taxon>
        <taxon>malvids</taxon>
        <taxon>Sapindales</taxon>
        <taxon>Sapindaceae</taxon>
        <taxon>Hippocastanoideae</taxon>
        <taxon>Acereae</taxon>
        <taxon>Acer</taxon>
    </lineage>
</organism>
<protein>
    <submittedName>
        <fullName evidence="2">Uncharacterized protein</fullName>
    </submittedName>
</protein>
<keyword evidence="1" id="KW-1133">Transmembrane helix</keyword>